<evidence type="ECO:0000313" key="2">
    <source>
        <dbReference type="EMBL" id="NDK90420.1"/>
    </source>
</evidence>
<sequence length="120" mass="12357">MSITLKRAIATTTLATAGIAGTLGVGALAAPPASAKVDSGTYTIRSTNVGITSLPGKAVVRGNKLIMPGAPALVLHSTPRGAYADFGVTRYTFNKRNGQLYSGKIMVGPIQTGTITLRKR</sequence>
<evidence type="ECO:0000313" key="3">
    <source>
        <dbReference type="Proteomes" id="UP000466307"/>
    </source>
</evidence>
<keyword evidence="3" id="KW-1185">Reference proteome</keyword>
<comment type="caution">
    <text evidence="2">The sequence shown here is derived from an EMBL/GenBank/DDBJ whole genome shotgun (WGS) entry which is preliminary data.</text>
</comment>
<gene>
    <name evidence="2" type="ORF">GYA93_12645</name>
</gene>
<organism evidence="2 3">
    <name type="scientific">Gordonia desulfuricans</name>
    <dbReference type="NCBI Taxonomy" id="89051"/>
    <lineage>
        <taxon>Bacteria</taxon>
        <taxon>Bacillati</taxon>
        <taxon>Actinomycetota</taxon>
        <taxon>Actinomycetes</taxon>
        <taxon>Mycobacteriales</taxon>
        <taxon>Gordoniaceae</taxon>
        <taxon>Gordonia</taxon>
    </lineage>
</organism>
<accession>A0A7K3LQE9</accession>
<protein>
    <submittedName>
        <fullName evidence="2">Uncharacterized protein</fullName>
    </submittedName>
</protein>
<evidence type="ECO:0000256" key="1">
    <source>
        <dbReference type="SAM" id="SignalP"/>
    </source>
</evidence>
<dbReference type="RefSeq" id="WP_059036420.1">
    <property type="nucleotide sequence ID" value="NZ_JAADZU010000037.1"/>
</dbReference>
<feature type="signal peptide" evidence="1">
    <location>
        <begin position="1"/>
        <end position="35"/>
    </location>
</feature>
<dbReference type="Proteomes" id="UP000466307">
    <property type="component" value="Unassembled WGS sequence"/>
</dbReference>
<name>A0A7K3LQE9_9ACTN</name>
<reference evidence="2 3" key="1">
    <citation type="submission" date="2020-01" db="EMBL/GenBank/DDBJ databases">
        <title>Investigation of new actinobacteria for the biodesulphurisation of diesel fuel.</title>
        <authorList>
            <person name="Athi Narayanan S.M."/>
        </authorList>
    </citation>
    <scope>NUCLEOTIDE SEQUENCE [LARGE SCALE GENOMIC DNA]</scope>
    <source>
        <strain evidence="2 3">213E</strain>
    </source>
</reference>
<keyword evidence="1" id="KW-0732">Signal</keyword>
<dbReference type="AlphaFoldDB" id="A0A7K3LQE9"/>
<proteinExistence type="predicted"/>
<dbReference type="EMBL" id="JAADZU010000037">
    <property type="protein sequence ID" value="NDK90420.1"/>
    <property type="molecule type" value="Genomic_DNA"/>
</dbReference>
<feature type="chain" id="PRO_5038700232" evidence="1">
    <location>
        <begin position="36"/>
        <end position="120"/>
    </location>
</feature>